<dbReference type="PANTHER" id="PTHR39201:SF1">
    <property type="entry name" value="FLAVODOXIN-LIKE DOMAIN-CONTAINING PROTEIN"/>
    <property type="match status" value="1"/>
</dbReference>
<dbReference type="GO" id="GO:0016651">
    <property type="term" value="F:oxidoreductase activity, acting on NAD(P)H"/>
    <property type="evidence" value="ECO:0007669"/>
    <property type="project" value="UniProtKB-ARBA"/>
</dbReference>
<dbReference type="InterPro" id="IPR029039">
    <property type="entry name" value="Flavoprotein-like_sf"/>
</dbReference>
<dbReference type="InterPro" id="IPR008254">
    <property type="entry name" value="Flavodoxin/NO_synth"/>
</dbReference>
<dbReference type="PATRIC" id="fig|1423763.3.peg.473"/>
<dbReference type="PANTHER" id="PTHR39201">
    <property type="entry name" value="EXPORTED PROTEIN-RELATED"/>
    <property type="match status" value="1"/>
</dbReference>
<dbReference type="SUPFAM" id="SSF52218">
    <property type="entry name" value="Flavoproteins"/>
    <property type="match status" value="1"/>
</dbReference>
<name>A0A0R1UB91_9LACO</name>
<proteinExistence type="predicted"/>
<dbReference type="Gene3D" id="3.40.50.360">
    <property type="match status" value="1"/>
</dbReference>
<comment type="caution">
    <text evidence="2">The sequence shown here is derived from an EMBL/GenBank/DDBJ whole genome shotgun (WGS) entry which is preliminary data.</text>
</comment>
<dbReference type="PROSITE" id="PS50902">
    <property type="entry name" value="FLAVODOXIN_LIKE"/>
    <property type="match status" value="1"/>
</dbReference>
<accession>A0A0R1UB91</accession>
<dbReference type="AlphaFoldDB" id="A0A0R1UB91"/>
<feature type="domain" description="Flavodoxin-like" evidence="1">
    <location>
        <begin position="8"/>
        <end position="152"/>
    </location>
</feature>
<protein>
    <recommendedName>
        <fullName evidence="1">Flavodoxin-like domain-containing protein</fullName>
    </recommendedName>
</protein>
<dbReference type="EMBL" id="AZFM01000016">
    <property type="protein sequence ID" value="KRL89972.1"/>
    <property type="molecule type" value="Genomic_DNA"/>
</dbReference>
<gene>
    <name evidence="2" type="ORF">FC46_GL000469</name>
</gene>
<dbReference type="Proteomes" id="UP000051036">
    <property type="component" value="Unassembled WGS sequence"/>
</dbReference>
<evidence type="ECO:0000313" key="3">
    <source>
        <dbReference type="Proteomes" id="UP000051036"/>
    </source>
</evidence>
<evidence type="ECO:0000313" key="2">
    <source>
        <dbReference type="EMBL" id="KRL89972.1"/>
    </source>
</evidence>
<keyword evidence="3" id="KW-1185">Reference proteome</keyword>
<dbReference type="GO" id="GO:0010181">
    <property type="term" value="F:FMN binding"/>
    <property type="evidence" value="ECO:0007669"/>
    <property type="project" value="InterPro"/>
</dbReference>
<dbReference type="STRING" id="1423763.FC46_GL000469"/>
<sequence length="152" mass="17194">MKGEKMKVLITYYSWSGNTKRLADEIAREIPANTEIEIKVPAGTFSEDMYGTFDISKKQIAENNYPEINKMDFDPNDYDLILVGSPVWGGKPATPIYTFLNQIQDFKGEVASFYTDAGTAGDYANVFKKWAKDLNVVKVFNRVSDVSDLIRK</sequence>
<evidence type="ECO:0000259" key="1">
    <source>
        <dbReference type="PROSITE" id="PS50902"/>
    </source>
</evidence>
<dbReference type="Pfam" id="PF12682">
    <property type="entry name" value="Flavodoxin_4"/>
    <property type="match status" value="1"/>
</dbReference>
<organism evidence="2 3">
    <name type="scientific">Lactobacillus kalixensis DSM 16043</name>
    <dbReference type="NCBI Taxonomy" id="1423763"/>
    <lineage>
        <taxon>Bacteria</taxon>
        <taxon>Bacillati</taxon>
        <taxon>Bacillota</taxon>
        <taxon>Bacilli</taxon>
        <taxon>Lactobacillales</taxon>
        <taxon>Lactobacillaceae</taxon>
        <taxon>Lactobacillus</taxon>
    </lineage>
</organism>
<reference evidence="2 3" key="1">
    <citation type="journal article" date="2015" name="Genome Announc.">
        <title>Expanding the biotechnology potential of lactobacilli through comparative genomics of 213 strains and associated genera.</title>
        <authorList>
            <person name="Sun Z."/>
            <person name="Harris H.M."/>
            <person name="McCann A."/>
            <person name="Guo C."/>
            <person name="Argimon S."/>
            <person name="Zhang W."/>
            <person name="Yang X."/>
            <person name="Jeffery I.B."/>
            <person name="Cooney J.C."/>
            <person name="Kagawa T.F."/>
            <person name="Liu W."/>
            <person name="Song Y."/>
            <person name="Salvetti E."/>
            <person name="Wrobel A."/>
            <person name="Rasinkangas P."/>
            <person name="Parkhill J."/>
            <person name="Rea M.C."/>
            <person name="O'Sullivan O."/>
            <person name="Ritari J."/>
            <person name="Douillard F.P."/>
            <person name="Paul Ross R."/>
            <person name="Yang R."/>
            <person name="Briner A.E."/>
            <person name="Felis G.E."/>
            <person name="de Vos W.M."/>
            <person name="Barrangou R."/>
            <person name="Klaenhammer T.R."/>
            <person name="Caufield P.W."/>
            <person name="Cui Y."/>
            <person name="Zhang H."/>
            <person name="O'Toole P.W."/>
        </authorList>
    </citation>
    <scope>NUCLEOTIDE SEQUENCE [LARGE SCALE GENOMIC DNA]</scope>
    <source>
        <strain evidence="2 3">DSM 16043</strain>
    </source>
</reference>